<dbReference type="Pfam" id="PF04443">
    <property type="entry name" value="LuxE"/>
    <property type="match status" value="1"/>
</dbReference>
<dbReference type="STRING" id="425514.SAMN05443550_11326"/>
<protein>
    <submittedName>
        <fullName evidence="2">Acyl-protein synthetase, LuxE</fullName>
    </submittedName>
</protein>
<dbReference type="AlphaFoldDB" id="A0A1H4H3C5"/>
<keyword evidence="3" id="KW-1185">Reference proteome</keyword>
<reference evidence="2 3" key="1">
    <citation type="submission" date="2016-10" db="EMBL/GenBank/DDBJ databases">
        <authorList>
            <person name="de Groot N.N."/>
        </authorList>
    </citation>
    <scope>NUCLEOTIDE SEQUENCE [LARGE SCALE GENOMIC DNA]</scope>
    <source>
        <strain evidence="2 3">DSM 19033</strain>
    </source>
</reference>
<dbReference type="InterPro" id="IPR042099">
    <property type="entry name" value="ANL_N_sf"/>
</dbReference>
<proteinExistence type="predicted"/>
<organism evidence="2 3">
    <name type="scientific">Pedobacter hartonius</name>
    <dbReference type="NCBI Taxonomy" id="425514"/>
    <lineage>
        <taxon>Bacteria</taxon>
        <taxon>Pseudomonadati</taxon>
        <taxon>Bacteroidota</taxon>
        <taxon>Sphingobacteriia</taxon>
        <taxon>Sphingobacteriales</taxon>
        <taxon>Sphingobacteriaceae</taxon>
        <taxon>Pedobacter</taxon>
    </lineage>
</organism>
<dbReference type="Proteomes" id="UP000198850">
    <property type="component" value="Unassembled WGS sequence"/>
</dbReference>
<evidence type="ECO:0000259" key="1">
    <source>
        <dbReference type="Pfam" id="PF04443"/>
    </source>
</evidence>
<dbReference type="EMBL" id="FNRA01000013">
    <property type="protein sequence ID" value="SEB16305.1"/>
    <property type="molecule type" value="Genomic_DNA"/>
</dbReference>
<accession>A0A1H4H3C5</accession>
<dbReference type="GO" id="GO:0008218">
    <property type="term" value="P:bioluminescence"/>
    <property type="evidence" value="ECO:0007669"/>
    <property type="project" value="InterPro"/>
</dbReference>
<evidence type="ECO:0000313" key="3">
    <source>
        <dbReference type="Proteomes" id="UP000198850"/>
    </source>
</evidence>
<dbReference type="SUPFAM" id="SSF56801">
    <property type="entry name" value="Acetyl-CoA synthetase-like"/>
    <property type="match status" value="1"/>
</dbReference>
<gene>
    <name evidence="2" type="ORF">SAMN05443550_11326</name>
</gene>
<name>A0A1H4H3C5_9SPHI</name>
<evidence type="ECO:0000313" key="2">
    <source>
        <dbReference type="EMBL" id="SEB16305.1"/>
    </source>
</evidence>
<dbReference type="Gene3D" id="3.40.50.12780">
    <property type="entry name" value="N-terminal domain of ligase-like"/>
    <property type="match status" value="1"/>
</dbReference>
<dbReference type="InterPro" id="IPR007534">
    <property type="entry name" value="LuxE"/>
</dbReference>
<feature type="domain" description="Acyl-protein synthetase LuxE" evidence="1">
    <location>
        <begin position="22"/>
        <end position="330"/>
    </location>
</feature>
<sequence>MYFCSVKISIPSVFSIQFENEFSDAAMAIFRHQAAHCAPYHQFISNLHIDPSEVNSLADIPYLPISFFKTHRVVSNTDSEEIIFSSSGTTGQTQSRHFVTDVTLYEESFNRAFKQFYGTAEDTCLLALLPSYLERDGSSLIYMVDALLKQSRNLESGYFLHNHEDLFHKLAHLKQSGKKTILIGVTYALLDFLESFQLDFPELIVMETGGMKGKRKEMVREELHELLKSGFGVDAIHSEYGMTELLSQAYSSGNGIFECPNWMKIVLRDTNDPLTLLSSQQTGGINVIDLANINSCSFIATQDLGRLFPDGSFEVLGRFDNADIRGCNLLVQ</sequence>
<dbReference type="GO" id="GO:0047474">
    <property type="term" value="F:long-chain fatty acid--protein ligase activity"/>
    <property type="evidence" value="ECO:0007669"/>
    <property type="project" value="InterPro"/>
</dbReference>